<keyword evidence="4 6" id="KW-0106">Calcium</keyword>
<comment type="cofactor">
    <cofactor evidence="1 6">
        <name>Ca(2+)</name>
        <dbReference type="ChEBI" id="CHEBI:29108"/>
    </cofactor>
</comment>
<dbReference type="GeneID" id="36383222"/>
<dbReference type="InterPro" id="IPR036258">
    <property type="entry name" value="Apyrase_sf"/>
</dbReference>
<feature type="transmembrane region" description="Helical" evidence="7">
    <location>
        <begin position="6"/>
        <end position="25"/>
    </location>
</feature>
<dbReference type="SUPFAM" id="SSF101887">
    <property type="entry name" value="Apyrase"/>
    <property type="match status" value="1"/>
</dbReference>
<keyword evidence="3" id="KW-0378">Hydrolase</keyword>
<evidence type="ECO:0000313" key="9">
    <source>
        <dbReference type="Proteomes" id="UP000035682"/>
    </source>
</evidence>
<evidence type="ECO:0000256" key="1">
    <source>
        <dbReference type="ARBA" id="ARBA00001913"/>
    </source>
</evidence>
<dbReference type="EMBL" id="LN609530">
    <property type="protein sequence ID" value="CEF70842.1"/>
    <property type="molecule type" value="Genomic_DNA"/>
</dbReference>
<feature type="binding site" evidence="6">
    <location>
        <position position="142"/>
    </location>
    <ligand>
        <name>Ca(2+)</name>
        <dbReference type="ChEBI" id="CHEBI:29108"/>
    </ligand>
</feature>
<evidence type="ECO:0000256" key="2">
    <source>
        <dbReference type="ARBA" id="ARBA00022723"/>
    </source>
</evidence>
<dbReference type="Proteomes" id="UP000035682">
    <property type="component" value="Unplaced"/>
</dbReference>
<dbReference type="PANTHER" id="PTHR13023:SF3">
    <property type="entry name" value="SOLUBLE CALCIUM-ACTIVATED NUCLEOTIDASE 1"/>
    <property type="match status" value="1"/>
</dbReference>
<dbReference type="InterPro" id="IPR009283">
    <property type="entry name" value="Apyrase"/>
</dbReference>
<evidence type="ECO:0000313" key="10">
    <source>
        <dbReference type="WBParaSite" id="SRAE_X000017200.1"/>
    </source>
</evidence>
<accession>A0A090LRN6</accession>
<dbReference type="Pfam" id="PF06079">
    <property type="entry name" value="Apyrase"/>
    <property type="match status" value="1"/>
</dbReference>
<dbReference type="OrthoDB" id="25028at2759"/>
<dbReference type="STRING" id="34506.A0A090LRN6"/>
<evidence type="ECO:0000256" key="7">
    <source>
        <dbReference type="SAM" id="Phobius"/>
    </source>
</evidence>
<feature type="binding site" evidence="6">
    <location>
        <position position="372"/>
    </location>
    <ligand>
        <name>Ca(2+)</name>
        <dbReference type="ChEBI" id="CHEBI:29108"/>
    </ligand>
</feature>
<dbReference type="GO" id="GO:0045134">
    <property type="term" value="F:UDP phosphatase activity"/>
    <property type="evidence" value="ECO:0007669"/>
    <property type="project" value="TreeGrafter"/>
</dbReference>
<keyword evidence="7" id="KW-0472">Membrane</keyword>
<sequence length="388" mass="44713">MNSYYHLFFYIYLLCISFIYGDIIYKKNYLEKIEDFKILNLNDLINSPESSDTQQLPPYNNTVRYQIYRKNDSLVLYFIIISDQDRDAKILNGNNKTVYASTLEMGRLTLKNDFSTANIQISKKTENLTTKLNYDGRGAEFSDLKWFNGNLMTVDDKTGVIYKIIGDKLVVEGIMSDGKDSSLLYKGEWITVKDKIMYVGGYGKEYTTGDGTNITNENPFYINVFDRIMGKEIIWWGDNFKKVRESIGITFPAYMVNEAVQWSDVHKQWFFLPRKVSQNPYTDADAEKAGSNVLIRVNEDFTKFTNVTVGNLYPGIGFSSFQFVPGTDDQVIIALETKETDSDGVSSYIVVFKIDGKVLYGPRRIPGKFKMEGIEFLDWFKEFNLCKK</sequence>
<evidence type="ECO:0000256" key="3">
    <source>
        <dbReference type="ARBA" id="ARBA00022801"/>
    </source>
</evidence>
<dbReference type="WormBase" id="SRAE_X000017200">
    <property type="protein sequence ID" value="SRP10684"/>
    <property type="gene ID" value="WBGene00265728"/>
</dbReference>
<evidence type="ECO:0000313" key="8">
    <source>
        <dbReference type="EMBL" id="CEF70842.1"/>
    </source>
</evidence>
<feature type="binding site" evidence="6">
    <location>
        <position position="258"/>
    </location>
    <ligand>
        <name>Ca(2+)</name>
        <dbReference type="ChEBI" id="CHEBI:29108"/>
    </ligand>
</feature>
<keyword evidence="7" id="KW-0812">Transmembrane</keyword>
<dbReference type="CTD" id="36383222"/>
<organism evidence="8">
    <name type="scientific">Strongyloides ratti</name>
    <name type="common">Parasitic roundworm</name>
    <dbReference type="NCBI Taxonomy" id="34506"/>
    <lineage>
        <taxon>Eukaryota</taxon>
        <taxon>Metazoa</taxon>
        <taxon>Ecdysozoa</taxon>
        <taxon>Nematoda</taxon>
        <taxon>Chromadorea</taxon>
        <taxon>Rhabditida</taxon>
        <taxon>Tylenchina</taxon>
        <taxon>Panagrolaimomorpha</taxon>
        <taxon>Strongyloidoidea</taxon>
        <taxon>Strongyloididae</taxon>
        <taxon>Strongyloides</taxon>
    </lineage>
</organism>
<dbReference type="WBParaSite" id="SRAE_X000017200.1">
    <property type="protein sequence ID" value="SRAE_X000017200.1"/>
    <property type="gene ID" value="WBGene00265728"/>
</dbReference>
<reference evidence="8 9" key="1">
    <citation type="submission" date="2014-09" db="EMBL/GenBank/DDBJ databases">
        <authorList>
            <person name="Martin A.A."/>
        </authorList>
    </citation>
    <scope>NUCLEOTIDE SEQUENCE</scope>
    <source>
        <strain evidence="9">ED321</strain>
        <strain evidence="8">ED321 Heterogonic</strain>
    </source>
</reference>
<feature type="binding site" evidence="6">
    <location>
        <position position="143"/>
    </location>
    <ligand>
        <name>Ca(2+)</name>
        <dbReference type="ChEBI" id="CHEBI:29108"/>
    </ligand>
</feature>
<feature type="binding site" evidence="6">
    <location>
        <position position="319"/>
    </location>
    <ligand>
        <name>Ca(2+)</name>
        <dbReference type="ChEBI" id="CHEBI:29108"/>
    </ligand>
</feature>
<evidence type="ECO:0000256" key="4">
    <source>
        <dbReference type="ARBA" id="ARBA00022837"/>
    </source>
</evidence>
<keyword evidence="2 6" id="KW-0479">Metal-binding</keyword>
<keyword evidence="9" id="KW-1185">Reference proteome</keyword>
<gene>
    <name evidence="8 10 11" type="ORF">SRAE_X000017200</name>
</gene>
<dbReference type="AlphaFoldDB" id="A0A090LRN6"/>
<evidence type="ECO:0000256" key="5">
    <source>
        <dbReference type="ARBA" id="ARBA00025738"/>
    </source>
</evidence>
<dbReference type="GO" id="GO:0004382">
    <property type="term" value="F:GDP phosphatase activity"/>
    <property type="evidence" value="ECO:0007669"/>
    <property type="project" value="TreeGrafter"/>
</dbReference>
<protein>
    <submittedName>
        <fullName evidence="8 10">Soluble calcium-activated nucleotidase 1</fullName>
    </submittedName>
</protein>
<dbReference type="GO" id="GO:0005509">
    <property type="term" value="F:calcium ion binding"/>
    <property type="evidence" value="ECO:0007669"/>
    <property type="project" value="InterPro"/>
</dbReference>
<name>A0A090LRN6_STRRB</name>
<evidence type="ECO:0000313" key="11">
    <source>
        <dbReference type="WormBase" id="SRAE_X000017200"/>
    </source>
</evidence>
<dbReference type="PANTHER" id="PTHR13023">
    <property type="entry name" value="APYRASE"/>
    <property type="match status" value="1"/>
</dbReference>
<proteinExistence type="inferred from homology"/>
<reference evidence="10" key="2">
    <citation type="submission" date="2020-12" db="UniProtKB">
        <authorList>
            <consortium name="WormBaseParasite"/>
        </authorList>
    </citation>
    <scope>IDENTIFICATION</scope>
</reference>
<comment type="similarity">
    <text evidence="5">Belongs to the apyrase family.</text>
</comment>
<evidence type="ECO:0000256" key="6">
    <source>
        <dbReference type="PIRSR" id="PIRSR609283-1"/>
    </source>
</evidence>
<keyword evidence="7" id="KW-1133">Transmembrane helix</keyword>
<feature type="binding site" evidence="6">
    <location>
        <position position="188"/>
    </location>
    <ligand>
        <name>Ca(2+)</name>
        <dbReference type="ChEBI" id="CHEBI:29108"/>
    </ligand>
</feature>
<dbReference type="RefSeq" id="XP_024510038.1">
    <property type="nucleotide sequence ID" value="XM_024644484.1"/>
</dbReference>
<dbReference type="GO" id="GO:0030166">
    <property type="term" value="P:proteoglycan biosynthetic process"/>
    <property type="evidence" value="ECO:0007669"/>
    <property type="project" value="TreeGrafter"/>
</dbReference>
<dbReference type="Gene3D" id="2.120.10.100">
    <property type="entry name" value="Apyrase"/>
    <property type="match status" value="1"/>
</dbReference>